<accession>A0A0F9JP88</accession>
<keyword evidence="1" id="KW-0812">Transmembrane</keyword>
<comment type="caution">
    <text evidence="2">The sequence shown here is derived from an EMBL/GenBank/DDBJ whole genome shotgun (WGS) entry which is preliminary data.</text>
</comment>
<dbReference type="EMBL" id="LAZR01015763">
    <property type="protein sequence ID" value="KKM07471.1"/>
    <property type="molecule type" value="Genomic_DNA"/>
</dbReference>
<name>A0A0F9JP88_9ZZZZ</name>
<gene>
    <name evidence="2" type="ORF">LCGC14_1733600</name>
</gene>
<sequence>MTMLLYRISKPISWILTAFLLPDIAIGKIRIYWSNIFLTYWWILLSIPCFSQETLEAQLRDQIVDNTNRITRIEVGGALICTLALTLTSIAWGIYQKTNTHSITLAKLEVKSEYIQKIIEDLKILVTKSLKS</sequence>
<dbReference type="AlphaFoldDB" id="A0A0F9JP88"/>
<evidence type="ECO:0000313" key="2">
    <source>
        <dbReference type="EMBL" id="KKM07471.1"/>
    </source>
</evidence>
<keyword evidence="1" id="KW-0472">Membrane</keyword>
<protein>
    <submittedName>
        <fullName evidence="2">Uncharacterized protein</fullName>
    </submittedName>
</protein>
<proteinExistence type="predicted"/>
<reference evidence="2" key="1">
    <citation type="journal article" date="2015" name="Nature">
        <title>Complex archaea that bridge the gap between prokaryotes and eukaryotes.</title>
        <authorList>
            <person name="Spang A."/>
            <person name="Saw J.H."/>
            <person name="Jorgensen S.L."/>
            <person name="Zaremba-Niedzwiedzka K."/>
            <person name="Martijn J."/>
            <person name="Lind A.E."/>
            <person name="van Eijk R."/>
            <person name="Schleper C."/>
            <person name="Guy L."/>
            <person name="Ettema T.J."/>
        </authorList>
    </citation>
    <scope>NUCLEOTIDE SEQUENCE</scope>
</reference>
<organism evidence="2">
    <name type="scientific">marine sediment metagenome</name>
    <dbReference type="NCBI Taxonomy" id="412755"/>
    <lineage>
        <taxon>unclassified sequences</taxon>
        <taxon>metagenomes</taxon>
        <taxon>ecological metagenomes</taxon>
    </lineage>
</organism>
<evidence type="ECO:0000256" key="1">
    <source>
        <dbReference type="SAM" id="Phobius"/>
    </source>
</evidence>
<feature type="transmembrane region" description="Helical" evidence="1">
    <location>
        <begin position="12"/>
        <end position="33"/>
    </location>
</feature>
<feature type="transmembrane region" description="Helical" evidence="1">
    <location>
        <begin position="75"/>
        <end position="95"/>
    </location>
</feature>
<keyword evidence="1" id="KW-1133">Transmembrane helix</keyword>